<protein>
    <submittedName>
        <fullName evidence="1">Uncharacterized protein</fullName>
    </submittedName>
</protein>
<dbReference type="KEGG" id="otm:OSB_12480"/>
<gene>
    <name evidence="1" type="ORF">OSB_12480</name>
</gene>
<sequence>MTSDIEHNAPFISDDNALTIELINIFRAATTTTRPARCGGFYISFVDFAAVLDGDEAVARRVLSASNFIPRDDGTWTFKRGGWPLQDTISFDCLTDSVDFHRPV</sequence>
<accession>A0A0K0Y493</accession>
<organism evidence="1 2">
    <name type="scientific">Octadecabacter temperatus</name>
    <dbReference type="NCBI Taxonomy" id="1458307"/>
    <lineage>
        <taxon>Bacteria</taxon>
        <taxon>Pseudomonadati</taxon>
        <taxon>Pseudomonadota</taxon>
        <taxon>Alphaproteobacteria</taxon>
        <taxon>Rhodobacterales</taxon>
        <taxon>Roseobacteraceae</taxon>
        <taxon>Octadecabacter</taxon>
    </lineage>
</organism>
<reference evidence="1 2" key="1">
    <citation type="journal article" date="2015" name="Genome Announc.">
        <title>Closed Genome Sequence of Octadecabacter temperatus SB1, the First Mesophilic Species of the Genus Octadecabacter.</title>
        <authorList>
            <person name="Voget S."/>
            <person name="Billerbeck S."/>
            <person name="Simon M."/>
            <person name="Daniel R."/>
        </authorList>
    </citation>
    <scope>NUCLEOTIDE SEQUENCE [LARGE SCALE GENOMIC DNA]</scope>
    <source>
        <strain evidence="1 2">SB1</strain>
    </source>
</reference>
<proteinExistence type="predicted"/>
<dbReference type="AlphaFoldDB" id="A0A0K0Y493"/>
<evidence type="ECO:0000313" key="2">
    <source>
        <dbReference type="Proteomes" id="UP000067444"/>
    </source>
</evidence>
<keyword evidence="2" id="KW-1185">Reference proteome</keyword>
<dbReference type="EMBL" id="CP012160">
    <property type="protein sequence ID" value="AKS45803.1"/>
    <property type="molecule type" value="Genomic_DNA"/>
</dbReference>
<dbReference type="OrthoDB" id="7862728at2"/>
<dbReference type="RefSeq" id="WP_049834158.1">
    <property type="nucleotide sequence ID" value="NZ_CP012160.1"/>
</dbReference>
<name>A0A0K0Y493_9RHOB</name>
<dbReference type="STRING" id="1458307.OSB_12480"/>
<dbReference type="Proteomes" id="UP000067444">
    <property type="component" value="Chromosome"/>
</dbReference>
<evidence type="ECO:0000313" key="1">
    <source>
        <dbReference type="EMBL" id="AKS45803.1"/>
    </source>
</evidence>